<comment type="caution">
    <text evidence="3">The sequence shown here is derived from an EMBL/GenBank/DDBJ whole genome shotgun (WGS) entry which is preliminary data.</text>
</comment>
<dbReference type="EMBL" id="ACOU01000007">
    <property type="protein sequence ID" value="EKX72118.1"/>
    <property type="molecule type" value="Genomic_DNA"/>
</dbReference>
<dbReference type="SMART" id="SM00360">
    <property type="entry name" value="RRM"/>
    <property type="match status" value="1"/>
</dbReference>
<dbReference type="InterPro" id="IPR012677">
    <property type="entry name" value="Nucleotide-bd_a/b_plait_sf"/>
</dbReference>
<reference evidence="3 4" key="1">
    <citation type="journal article" date="2012" name="BMC Genomics">
        <title>Comparative genomic analysis and phylogenetic position of Theileria equi.</title>
        <authorList>
            <person name="Kappmeyer L.S."/>
            <person name="Thiagarajan M."/>
            <person name="Herndon D.R."/>
            <person name="Ramsay J.D."/>
            <person name="Caler E."/>
            <person name="Djikeng A."/>
            <person name="Gillespie J.J."/>
            <person name="Lau A.O."/>
            <person name="Roalson E.H."/>
            <person name="Silva J.C."/>
            <person name="Silva M.G."/>
            <person name="Suarez C.E."/>
            <person name="Ueti M.W."/>
            <person name="Nene V.M."/>
            <person name="Mealey R.H."/>
            <person name="Knowles D.P."/>
            <person name="Brayton K.A."/>
        </authorList>
    </citation>
    <scope>NUCLEOTIDE SEQUENCE [LARGE SCALE GENOMIC DNA]</scope>
    <source>
        <strain evidence="3 4">WA</strain>
    </source>
</reference>
<evidence type="ECO:0000313" key="4">
    <source>
        <dbReference type="Proteomes" id="UP000031512"/>
    </source>
</evidence>
<evidence type="ECO:0000259" key="2">
    <source>
        <dbReference type="PROSITE" id="PS50102"/>
    </source>
</evidence>
<dbReference type="SUPFAM" id="SSF54928">
    <property type="entry name" value="RNA-binding domain, RBD"/>
    <property type="match status" value="1"/>
</dbReference>
<dbReference type="Gene3D" id="3.30.70.330">
    <property type="match status" value="1"/>
</dbReference>
<dbReference type="eggNOG" id="KOG1365">
    <property type="taxonomic scope" value="Eukaryota"/>
</dbReference>
<proteinExistence type="predicted"/>
<dbReference type="Proteomes" id="UP000031512">
    <property type="component" value="Unassembled WGS sequence"/>
</dbReference>
<dbReference type="PROSITE" id="PS50102">
    <property type="entry name" value="RRM"/>
    <property type="match status" value="1"/>
</dbReference>
<dbReference type="GO" id="GO:0003723">
    <property type="term" value="F:RNA binding"/>
    <property type="evidence" value="ECO:0007669"/>
    <property type="project" value="UniProtKB-UniRule"/>
</dbReference>
<dbReference type="KEGG" id="beq:BEWA_045820"/>
<accession>L1LAB7</accession>
<dbReference type="Pfam" id="PF00076">
    <property type="entry name" value="RRM_1"/>
    <property type="match status" value="1"/>
</dbReference>
<gene>
    <name evidence="3" type="ORF">BEWA_045820</name>
</gene>
<dbReference type="GeneID" id="15804156"/>
<keyword evidence="4" id="KW-1185">Reference proteome</keyword>
<dbReference type="InterPro" id="IPR035979">
    <property type="entry name" value="RBD_domain_sf"/>
</dbReference>
<evidence type="ECO:0000256" key="1">
    <source>
        <dbReference type="PROSITE-ProRule" id="PRU00176"/>
    </source>
</evidence>
<feature type="domain" description="RRM" evidence="2">
    <location>
        <begin position="16"/>
        <end position="87"/>
    </location>
</feature>
<keyword evidence="1" id="KW-0694">RNA-binding</keyword>
<dbReference type="RefSeq" id="XP_004831570.1">
    <property type="nucleotide sequence ID" value="XM_004831513.1"/>
</dbReference>
<protein>
    <recommendedName>
        <fullName evidence="2">RRM domain-containing protein</fullName>
    </recommendedName>
</protein>
<dbReference type="AlphaFoldDB" id="L1LAB7"/>
<evidence type="ECO:0000313" key="3">
    <source>
        <dbReference type="EMBL" id="EKX72118.1"/>
    </source>
</evidence>
<dbReference type="InterPro" id="IPR000504">
    <property type="entry name" value="RRM_dom"/>
</dbReference>
<name>L1LAB7_THEEQ</name>
<sequence length="115" mass="13512">MYNTLFCRNFSTFGHYRLLVKGLPFTATKEDLVDLFKGFDPSTVLLISRRKRFVGSAYVYLEEETKALEACKLLNGSFFKDRKLDVSLDFLNFGSRIQPVYRPISMDRYRNPSRY</sequence>
<dbReference type="VEuPathDB" id="PiroplasmaDB:BEWA_045820"/>
<dbReference type="OrthoDB" id="431068at2759"/>
<organism evidence="3 4">
    <name type="scientific">Theileria equi strain WA</name>
    <dbReference type="NCBI Taxonomy" id="1537102"/>
    <lineage>
        <taxon>Eukaryota</taxon>
        <taxon>Sar</taxon>
        <taxon>Alveolata</taxon>
        <taxon>Apicomplexa</taxon>
        <taxon>Aconoidasida</taxon>
        <taxon>Piroplasmida</taxon>
        <taxon>Theileriidae</taxon>
        <taxon>Theileria</taxon>
    </lineage>
</organism>